<dbReference type="EMBL" id="CH479192">
    <property type="protein sequence ID" value="EDW26497.1"/>
    <property type="molecule type" value="Genomic_DNA"/>
</dbReference>
<evidence type="ECO:0000256" key="1">
    <source>
        <dbReference type="SAM" id="MobiDB-lite"/>
    </source>
</evidence>
<evidence type="ECO:0000313" key="3">
    <source>
        <dbReference type="Proteomes" id="UP000008744"/>
    </source>
</evidence>
<dbReference type="AlphaFoldDB" id="B4GUW0"/>
<feature type="compositionally biased region" description="Basic and acidic residues" evidence="1">
    <location>
        <begin position="26"/>
        <end position="43"/>
    </location>
</feature>
<reference evidence="2 3" key="1">
    <citation type="journal article" date="2007" name="Nature">
        <title>Evolution of genes and genomes on the Drosophila phylogeny.</title>
        <authorList>
            <consortium name="Drosophila 12 Genomes Consortium"/>
            <person name="Clark A.G."/>
            <person name="Eisen M.B."/>
            <person name="Smith D.R."/>
            <person name="Bergman C.M."/>
            <person name="Oliver B."/>
            <person name="Markow T.A."/>
            <person name="Kaufman T.C."/>
            <person name="Kellis M."/>
            <person name="Gelbart W."/>
            <person name="Iyer V.N."/>
            <person name="Pollard D.A."/>
            <person name="Sackton T.B."/>
            <person name="Larracuente A.M."/>
            <person name="Singh N.D."/>
            <person name="Abad J.P."/>
            <person name="Abt D.N."/>
            <person name="Adryan B."/>
            <person name="Aguade M."/>
            <person name="Akashi H."/>
            <person name="Anderson W.W."/>
            <person name="Aquadro C.F."/>
            <person name="Ardell D.H."/>
            <person name="Arguello R."/>
            <person name="Artieri C.G."/>
            <person name="Barbash D.A."/>
            <person name="Barker D."/>
            <person name="Barsanti P."/>
            <person name="Batterham P."/>
            <person name="Batzoglou S."/>
            <person name="Begun D."/>
            <person name="Bhutkar A."/>
            <person name="Blanco E."/>
            <person name="Bosak S.A."/>
            <person name="Bradley R.K."/>
            <person name="Brand A.D."/>
            <person name="Brent M.R."/>
            <person name="Brooks A.N."/>
            <person name="Brown R.H."/>
            <person name="Butlin R.K."/>
            <person name="Caggese C."/>
            <person name="Calvi B.R."/>
            <person name="Bernardo de Carvalho A."/>
            <person name="Caspi A."/>
            <person name="Castrezana S."/>
            <person name="Celniker S.E."/>
            <person name="Chang J.L."/>
            <person name="Chapple C."/>
            <person name="Chatterji S."/>
            <person name="Chinwalla A."/>
            <person name="Civetta A."/>
            <person name="Clifton S.W."/>
            <person name="Comeron J.M."/>
            <person name="Costello J.C."/>
            <person name="Coyne J.A."/>
            <person name="Daub J."/>
            <person name="David R.G."/>
            <person name="Delcher A.L."/>
            <person name="Delehaunty K."/>
            <person name="Do C.B."/>
            <person name="Ebling H."/>
            <person name="Edwards K."/>
            <person name="Eickbush T."/>
            <person name="Evans J.D."/>
            <person name="Filipski A."/>
            <person name="Findeiss S."/>
            <person name="Freyhult E."/>
            <person name="Fulton L."/>
            <person name="Fulton R."/>
            <person name="Garcia A.C."/>
            <person name="Gardiner A."/>
            <person name="Garfield D.A."/>
            <person name="Garvin B.E."/>
            <person name="Gibson G."/>
            <person name="Gilbert D."/>
            <person name="Gnerre S."/>
            <person name="Godfrey J."/>
            <person name="Good R."/>
            <person name="Gotea V."/>
            <person name="Gravely B."/>
            <person name="Greenberg A.J."/>
            <person name="Griffiths-Jones S."/>
            <person name="Gross S."/>
            <person name="Guigo R."/>
            <person name="Gustafson E.A."/>
            <person name="Haerty W."/>
            <person name="Hahn M.W."/>
            <person name="Halligan D.L."/>
            <person name="Halpern A.L."/>
            <person name="Halter G.M."/>
            <person name="Han M.V."/>
            <person name="Heger A."/>
            <person name="Hillier L."/>
            <person name="Hinrichs A.S."/>
            <person name="Holmes I."/>
            <person name="Hoskins R.A."/>
            <person name="Hubisz M.J."/>
            <person name="Hultmark D."/>
            <person name="Huntley M.A."/>
            <person name="Jaffe D.B."/>
            <person name="Jagadeeshan S."/>
            <person name="Jeck W.R."/>
            <person name="Johnson J."/>
            <person name="Jones C.D."/>
            <person name="Jordan W.C."/>
            <person name="Karpen G.H."/>
            <person name="Kataoka E."/>
            <person name="Keightley P.D."/>
            <person name="Kheradpour P."/>
            <person name="Kirkness E.F."/>
            <person name="Koerich L.B."/>
            <person name="Kristiansen K."/>
            <person name="Kudrna D."/>
            <person name="Kulathinal R.J."/>
            <person name="Kumar S."/>
            <person name="Kwok R."/>
            <person name="Lander E."/>
            <person name="Langley C.H."/>
            <person name="Lapoint R."/>
            <person name="Lazzaro B.P."/>
            <person name="Lee S.J."/>
            <person name="Levesque L."/>
            <person name="Li R."/>
            <person name="Lin C.F."/>
            <person name="Lin M.F."/>
            <person name="Lindblad-Toh K."/>
            <person name="Llopart A."/>
            <person name="Long M."/>
            <person name="Low L."/>
            <person name="Lozovsky E."/>
            <person name="Lu J."/>
            <person name="Luo M."/>
            <person name="Machado C.A."/>
            <person name="Makalowski W."/>
            <person name="Marzo M."/>
            <person name="Matsuda M."/>
            <person name="Matzkin L."/>
            <person name="McAllister B."/>
            <person name="McBride C.S."/>
            <person name="McKernan B."/>
            <person name="McKernan K."/>
            <person name="Mendez-Lago M."/>
            <person name="Minx P."/>
            <person name="Mollenhauer M.U."/>
            <person name="Montooth K."/>
            <person name="Mount S.M."/>
            <person name="Mu X."/>
            <person name="Myers E."/>
            <person name="Negre B."/>
            <person name="Newfeld S."/>
            <person name="Nielsen R."/>
            <person name="Noor M.A."/>
            <person name="O'Grady P."/>
            <person name="Pachter L."/>
            <person name="Papaceit M."/>
            <person name="Parisi M.J."/>
            <person name="Parisi M."/>
            <person name="Parts L."/>
            <person name="Pedersen J.S."/>
            <person name="Pesole G."/>
            <person name="Phillippy A.M."/>
            <person name="Ponting C.P."/>
            <person name="Pop M."/>
            <person name="Porcelli D."/>
            <person name="Powell J.R."/>
            <person name="Prohaska S."/>
            <person name="Pruitt K."/>
            <person name="Puig M."/>
            <person name="Quesneville H."/>
            <person name="Ram K.R."/>
            <person name="Rand D."/>
            <person name="Rasmussen M.D."/>
            <person name="Reed L.K."/>
            <person name="Reenan R."/>
            <person name="Reily A."/>
            <person name="Remington K.A."/>
            <person name="Rieger T.T."/>
            <person name="Ritchie M.G."/>
            <person name="Robin C."/>
            <person name="Rogers Y.H."/>
            <person name="Rohde C."/>
            <person name="Rozas J."/>
            <person name="Rubenfield M.J."/>
            <person name="Ruiz A."/>
            <person name="Russo S."/>
            <person name="Salzberg S.L."/>
            <person name="Sanchez-Gracia A."/>
            <person name="Saranga D.J."/>
            <person name="Sato H."/>
            <person name="Schaeffer S.W."/>
            <person name="Schatz M.C."/>
            <person name="Schlenke T."/>
            <person name="Schwartz R."/>
            <person name="Segarra C."/>
            <person name="Singh R.S."/>
            <person name="Sirot L."/>
            <person name="Sirota M."/>
            <person name="Sisneros N.B."/>
            <person name="Smith C.D."/>
            <person name="Smith T.F."/>
            <person name="Spieth J."/>
            <person name="Stage D.E."/>
            <person name="Stark A."/>
            <person name="Stephan W."/>
            <person name="Strausberg R.L."/>
            <person name="Strempel S."/>
            <person name="Sturgill D."/>
            <person name="Sutton G."/>
            <person name="Sutton G.G."/>
            <person name="Tao W."/>
            <person name="Teichmann S."/>
            <person name="Tobari Y.N."/>
            <person name="Tomimura Y."/>
            <person name="Tsolas J.M."/>
            <person name="Valente V.L."/>
            <person name="Venter E."/>
            <person name="Venter J.C."/>
            <person name="Vicario S."/>
            <person name="Vieira F.G."/>
            <person name="Vilella A.J."/>
            <person name="Villasante A."/>
            <person name="Walenz B."/>
            <person name="Wang J."/>
            <person name="Wasserman M."/>
            <person name="Watts T."/>
            <person name="Wilson D."/>
            <person name="Wilson R.K."/>
            <person name="Wing R.A."/>
            <person name="Wolfner M.F."/>
            <person name="Wong A."/>
            <person name="Wong G.K."/>
            <person name="Wu C.I."/>
            <person name="Wu G."/>
            <person name="Yamamoto D."/>
            <person name="Yang H.P."/>
            <person name="Yang S.P."/>
            <person name="Yorke J.A."/>
            <person name="Yoshida K."/>
            <person name="Zdobnov E."/>
            <person name="Zhang P."/>
            <person name="Zhang Y."/>
            <person name="Zimin A.V."/>
            <person name="Baldwin J."/>
            <person name="Abdouelleil A."/>
            <person name="Abdulkadir J."/>
            <person name="Abebe A."/>
            <person name="Abera B."/>
            <person name="Abreu J."/>
            <person name="Acer S.C."/>
            <person name="Aftuck L."/>
            <person name="Alexander A."/>
            <person name="An P."/>
            <person name="Anderson E."/>
            <person name="Anderson S."/>
            <person name="Arachi H."/>
            <person name="Azer M."/>
            <person name="Bachantsang P."/>
            <person name="Barry A."/>
            <person name="Bayul T."/>
            <person name="Berlin A."/>
            <person name="Bessette D."/>
            <person name="Bloom T."/>
            <person name="Blye J."/>
            <person name="Boguslavskiy L."/>
            <person name="Bonnet C."/>
            <person name="Boukhgalter B."/>
            <person name="Bourzgui I."/>
            <person name="Brown A."/>
            <person name="Cahill P."/>
            <person name="Channer S."/>
            <person name="Cheshatsang Y."/>
            <person name="Chuda L."/>
            <person name="Citroen M."/>
            <person name="Collymore A."/>
            <person name="Cooke P."/>
            <person name="Costello M."/>
            <person name="D'Aco K."/>
            <person name="Daza R."/>
            <person name="De Haan G."/>
            <person name="DeGray S."/>
            <person name="DeMaso C."/>
            <person name="Dhargay N."/>
            <person name="Dooley K."/>
            <person name="Dooley E."/>
            <person name="Doricent M."/>
            <person name="Dorje P."/>
            <person name="Dorjee K."/>
            <person name="Dupes A."/>
            <person name="Elong R."/>
            <person name="Falk J."/>
            <person name="Farina A."/>
            <person name="Faro S."/>
            <person name="Ferguson D."/>
            <person name="Fisher S."/>
            <person name="Foley C.D."/>
            <person name="Franke A."/>
            <person name="Friedrich D."/>
            <person name="Gadbois L."/>
            <person name="Gearin G."/>
            <person name="Gearin C.R."/>
            <person name="Giannoukos G."/>
            <person name="Goode T."/>
            <person name="Graham J."/>
            <person name="Grandbois E."/>
            <person name="Grewal S."/>
            <person name="Gyaltsen K."/>
            <person name="Hafez N."/>
            <person name="Hagos B."/>
            <person name="Hall J."/>
            <person name="Henson C."/>
            <person name="Hollinger A."/>
            <person name="Honan T."/>
            <person name="Huard M.D."/>
            <person name="Hughes L."/>
            <person name="Hurhula B."/>
            <person name="Husby M.E."/>
            <person name="Kamat A."/>
            <person name="Kanga B."/>
            <person name="Kashin S."/>
            <person name="Khazanovich D."/>
            <person name="Kisner P."/>
            <person name="Lance K."/>
            <person name="Lara M."/>
            <person name="Lee W."/>
            <person name="Lennon N."/>
            <person name="Letendre F."/>
            <person name="LeVine R."/>
            <person name="Lipovsky A."/>
            <person name="Liu X."/>
            <person name="Liu J."/>
            <person name="Liu S."/>
            <person name="Lokyitsang T."/>
            <person name="Lokyitsang Y."/>
            <person name="Lubonja R."/>
            <person name="Lui A."/>
            <person name="MacDonald P."/>
            <person name="Magnisalis V."/>
            <person name="Maru K."/>
            <person name="Matthews C."/>
            <person name="McCusker W."/>
            <person name="McDonough S."/>
            <person name="Mehta T."/>
            <person name="Meldrim J."/>
            <person name="Meneus L."/>
            <person name="Mihai O."/>
            <person name="Mihalev A."/>
            <person name="Mihova T."/>
            <person name="Mittelman R."/>
            <person name="Mlenga V."/>
            <person name="Montmayeur A."/>
            <person name="Mulrain L."/>
            <person name="Navidi A."/>
            <person name="Naylor J."/>
            <person name="Negash T."/>
            <person name="Nguyen T."/>
            <person name="Nguyen N."/>
            <person name="Nicol R."/>
            <person name="Norbu C."/>
            <person name="Norbu N."/>
            <person name="Novod N."/>
            <person name="O'Neill B."/>
            <person name="Osman S."/>
            <person name="Markiewicz E."/>
            <person name="Oyono O.L."/>
            <person name="Patti C."/>
            <person name="Phunkhang P."/>
            <person name="Pierre F."/>
            <person name="Priest M."/>
            <person name="Raghuraman S."/>
            <person name="Rege F."/>
            <person name="Reyes R."/>
            <person name="Rise C."/>
            <person name="Rogov P."/>
            <person name="Ross K."/>
            <person name="Ryan E."/>
            <person name="Settipalli S."/>
            <person name="Shea T."/>
            <person name="Sherpa N."/>
            <person name="Shi L."/>
            <person name="Shih D."/>
            <person name="Sparrow T."/>
            <person name="Spaulding J."/>
            <person name="Stalker J."/>
            <person name="Stange-Thomann N."/>
            <person name="Stavropoulos S."/>
            <person name="Stone C."/>
            <person name="Strader C."/>
            <person name="Tesfaye S."/>
            <person name="Thomson T."/>
            <person name="Thoulutsang Y."/>
            <person name="Thoulutsang D."/>
            <person name="Topham K."/>
            <person name="Topping I."/>
            <person name="Tsamla T."/>
            <person name="Vassiliev H."/>
            <person name="Vo A."/>
            <person name="Wangchuk T."/>
            <person name="Wangdi T."/>
            <person name="Weiand M."/>
            <person name="Wilkinson J."/>
            <person name="Wilson A."/>
            <person name="Yadav S."/>
            <person name="Young G."/>
            <person name="Yu Q."/>
            <person name="Zembek L."/>
            <person name="Zhong D."/>
            <person name="Zimmer A."/>
            <person name="Zwirko Z."/>
            <person name="Jaffe D.B."/>
            <person name="Alvarez P."/>
            <person name="Brockman W."/>
            <person name="Butler J."/>
            <person name="Chin C."/>
            <person name="Gnerre S."/>
            <person name="Grabherr M."/>
            <person name="Kleber M."/>
            <person name="Mauceli E."/>
            <person name="MacCallum I."/>
        </authorList>
    </citation>
    <scope>NUCLEOTIDE SEQUENCE [LARGE SCALE GENOMIC DNA]</scope>
    <source>
        <strain evidence="3">MSH-3 / Tucson 14011-0111.49</strain>
    </source>
</reference>
<proteinExistence type="predicted"/>
<feature type="region of interest" description="Disordered" evidence="1">
    <location>
        <begin position="1"/>
        <end position="90"/>
    </location>
</feature>
<evidence type="ECO:0000313" key="2">
    <source>
        <dbReference type="EMBL" id="EDW26497.1"/>
    </source>
</evidence>
<accession>B4GUW0</accession>
<keyword evidence="3" id="KW-1185">Reference proteome</keyword>
<gene>
    <name evidence="2" type="primary">Dper\GL13046</name>
    <name evidence="2" type="ORF">Dper_GL13046</name>
</gene>
<sequence length="90" mass="9594">MNLWPQGTNASAERRTWDAVTLMDSEPGRTYRAEESRRRDGASRESGVGDDDDDDGDGDGDGGQQLKLDLGPSSDSNDDADAVAPVRGIP</sequence>
<organism evidence="3">
    <name type="scientific">Drosophila persimilis</name>
    <name type="common">Fruit fly</name>
    <dbReference type="NCBI Taxonomy" id="7234"/>
    <lineage>
        <taxon>Eukaryota</taxon>
        <taxon>Metazoa</taxon>
        <taxon>Ecdysozoa</taxon>
        <taxon>Arthropoda</taxon>
        <taxon>Hexapoda</taxon>
        <taxon>Insecta</taxon>
        <taxon>Pterygota</taxon>
        <taxon>Neoptera</taxon>
        <taxon>Endopterygota</taxon>
        <taxon>Diptera</taxon>
        <taxon>Brachycera</taxon>
        <taxon>Muscomorpha</taxon>
        <taxon>Ephydroidea</taxon>
        <taxon>Drosophilidae</taxon>
        <taxon>Drosophila</taxon>
        <taxon>Sophophora</taxon>
    </lineage>
</organism>
<feature type="compositionally biased region" description="Acidic residues" evidence="1">
    <location>
        <begin position="48"/>
        <end position="60"/>
    </location>
</feature>
<dbReference type="Proteomes" id="UP000008744">
    <property type="component" value="Unassembled WGS sequence"/>
</dbReference>
<name>B4GUW0_DROPE</name>
<feature type="compositionally biased region" description="Polar residues" evidence="1">
    <location>
        <begin position="1"/>
        <end position="11"/>
    </location>
</feature>
<dbReference type="HOGENOM" id="CLU_2443144_0_0_1"/>
<protein>
    <submittedName>
        <fullName evidence="2">GL13046</fullName>
    </submittedName>
</protein>